<name>A0A9P8YJB9_9PEZI</name>
<gene>
    <name evidence="2" type="ORF">B0I36DRAFT_358630</name>
</gene>
<dbReference type="Proteomes" id="UP000756346">
    <property type="component" value="Unassembled WGS sequence"/>
</dbReference>
<dbReference type="PRINTS" id="PR00081">
    <property type="entry name" value="GDHRDH"/>
</dbReference>
<dbReference type="GeneID" id="70187544"/>
<dbReference type="OrthoDB" id="542013at2759"/>
<evidence type="ECO:0008006" key="4">
    <source>
        <dbReference type="Google" id="ProtNLM"/>
    </source>
</evidence>
<protein>
    <recommendedName>
        <fullName evidence="4">Short-chain dehydrogenase</fullName>
    </recommendedName>
</protein>
<dbReference type="AlphaFoldDB" id="A0A9P8YJB9"/>
<proteinExistence type="predicted"/>
<reference evidence="2" key="1">
    <citation type="journal article" date="2021" name="Nat. Commun.">
        <title>Genetic determinants of endophytism in the Arabidopsis root mycobiome.</title>
        <authorList>
            <person name="Mesny F."/>
            <person name="Miyauchi S."/>
            <person name="Thiergart T."/>
            <person name="Pickel B."/>
            <person name="Atanasova L."/>
            <person name="Karlsson M."/>
            <person name="Huettel B."/>
            <person name="Barry K.W."/>
            <person name="Haridas S."/>
            <person name="Chen C."/>
            <person name="Bauer D."/>
            <person name="Andreopoulos W."/>
            <person name="Pangilinan J."/>
            <person name="LaButti K."/>
            <person name="Riley R."/>
            <person name="Lipzen A."/>
            <person name="Clum A."/>
            <person name="Drula E."/>
            <person name="Henrissat B."/>
            <person name="Kohler A."/>
            <person name="Grigoriev I.V."/>
            <person name="Martin F.M."/>
            <person name="Hacquard S."/>
        </authorList>
    </citation>
    <scope>NUCLEOTIDE SEQUENCE</scope>
    <source>
        <strain evidence="2">MPI-CAGE-CH-0230</strain>
    </source>
</reference>
<dbReference type="Pfam" id="PF00106">
    <property type="entry name" value="adh_short"/>
    <property type="match status" value="1"/>
</dbReference>
<evidence type="ECO:0000256" key="1">
    <source>
        <dbReference type="ARBA" id="ARBA00023002"/>
    </source>
</evidence>
<dbReference type="InterPro" id="IPR002347">
    <property type="entry name" value="SDR_fam"/>
</dbReference>
<dbReference type="EMBL" id="JAGTJQ010000001">
    <property type="protein sequence ID" value="KAH7041464.1"/>
    <property type="molecule type" value="Genomic_DNA"/>
</dbReference>
<dbReference type="PANTHER" id="PTHR43157">
    <property type="entry name" value="PHOSPHATIDYLINOSITOL-GLYCAN BIOSYNTHESIS CLASS F PROTEIN-RELATED"/>
    <property type="match status" value="1"/>
</dbReference>
<sequence length="359" mass="37948">MTTASAKPLSSDEYPPIRTQILDLPLCTTSATCKGRTFIVTGANTGLGYEAVKHLILAGAARVIMACRSTATGEAAKAEILSSIAADPSSSADSNAAETELHVWPLDLSSYASVKSFAARAEAELERLDVVIQNAGIAASDGELRPEGHRINTTVNVLGTLLLGLLLLPQMARTGKAYYAAGGSGDGALRPHMTFVSSGAGFEVGQAVWESVKEDPIVRLDTLGVAPMVYPQSKILLIQALRFFASRVAPLGRTGVVLNVLSPGLCTTQLDRYAPPAFREQIAKDRQSYGRTAEQGSRTLLHGAVAGPESHGKYLSDCRIAEDKLPSWLATDDGERSWQVVAEELEKAVPGCVEAATAL</sequence>
<comment type="caution">
    <text evidence="2">The sequence shown here is derived from an EMBL/GenBank/DDBJ whole genome shotgun (WGS) entry which is preliminary data.</text>
</comment>
<dbReference type="GO" id="GO:0016491">
    <property type="term" value="F:oxidoreductase activity"/>
    <property type="evidence" value="ECO:0007669"/>
    <property type="project" value="UniProtKB-KW"/>
</dbReference>
<dbReference type="RefSeq" id="XP_046019519.1">
    <property type="nucleotide sequence ID" value="XM_046157998.1"/>
</dbReference>
<evidence type="ECO:0000313" key="3">
    <source>
        <dbReference type="Proteomes" id="UP000756346"/>
    </source>
</evidence>
<dbReference type="Gene3D" id="3.40.50.720">
    <property type="entry name" value="NAD(P)-binding Rossmann-like Domain"/>
    <property type="match status" value="1"/>
</dbReference>
<keyword evidence="3" id="KW-1185">Reference proteome</keyword>
<keyword evidence="1" id="KW-0560">Oxidoreductase</keyword>
<organism evidence="2 3">
    <name type="scientific">Microdochium trichocladiopsis</name>
    <dbReference type="NCBI Taxonomy" id="1682393"/>
    <lineage>
        <taxon>Eukaryota</taxon>
        <taxon>Fungi</taxon>
        <taxon>Dikarya</taxon>
        <taxon>Ascomycota</taxon>
        <taxon>Pezizomycotina</taxon>
        <taxon>Sordariomycetes</taxon>
        <taxon>Xylariomycetidae</taxon>
        <taxon>Xylariales</taxon>
        <taxon>Microdochiaceae</taxon>
        <taxon>Microdochium</taxon>
    </lineage>
</organism>
<evidence type="ECO:0000313" key="2">
    <source>
        <dbReference type="EMBL" id="KAH7041464.1"/>
    </source>
</evidence>
<dbReference type="SUPFAM" id="SSF51735">
    <property type="entry name" value="NAD(P)-binding Rossmann-fold domains"/>
    <property type="match status" value="1"/>
</dbReference>
<dbReference type="InterPro" id="IPR036291">
    <property type="entry name" value="NAD(P)-bd_dom_sf"/>
</dbReference>
<accession>A0A9P8YJB9</accession>
<dbReference type="PANTHER" id="PTHR43157:SF61">
    <property type="entry name" value="DEHYDROGENASE_REDUCTASE FAMILY PROTEIN, PUTATIVE (AFU_ORTHOLOGUE AFUA_3G01250)-RELATED"/>
    <property type="match status" value="1"/>
</dbReference>